<feature type="domain" description="IPT/TIG" evidence="2">
    <location>
        <begin position="204"/>
        <end position="283"/>
    </location>
</feature>
<dbReference type="Gene3D" id="2.60.40.10">
    <property type="entry name" value="Immunoglobulins"/>
    <property type="match status" value="2"/>
</dbReference>
<dbReference type="CDD" id="cd00102">
    <property type="entry name" value="IPT"/>
    <property type="match status" value="1"/>
</dbReference>
<keyword evidence="4" id="KW-1185">Reference proteome</keyword>
<name>A0ABW5YGA9_9SPHI</name>
<dbReference type="InterPro" id="IPR015943">
    <property type="entry name" value="WD40/YVTN_repeat-like_dom_sf"/>
</dbReference>
<protein>
    <submittedName>
        <fullName evidence="3">IPT/TIG domain-containing protein</fullName>
    </submittedName>
</protein>
<gene>
    <name evidence="3" type="ORF">ACFS5N_17695</name>
</gene>
<keyword evidence="1" id="KW-0732">Signal</keyword>
<evidence type="ECO:0000313" key="4">
    <source>
        <dbReference type="Proteomes" id="UP001597557"/>
    </source>
</evidence>
<comment type="caution">
    <text evidence="3">The sequence shown here is derived from an EMBL/GenBank/DDBJ whole genome shotgun (WGS) entry which is preliminary data.</text>
</comment>
<dbReference type="SUPFAM" id="SSF110296">
    <property type="entry name" value="Oligoxyloglucan reducing end-specific cellobiohydrolase"/>
    <property type="match status" value="1"/>
</dbReference>
<dbReference type="InterPro" id="IPR014756">
    <property type="entry name" value="Ig_E-set"/>
</dbReference>
<dbReference type="InterPro" id="IPR002909">
    <property type="entry name" value="IPT_dom"/>
</dbReference>
<feature type="signal peptide" evidence="1">
    <location>
        <begin position="1"/>
        <end position="23"/>
    </location>
</feature>
<feature type="chain" id="PRO_5047188008" evidence="1">
    <location>
        <begin position="24"/>
        <end position="683"/>
    </location>
</feature>
<accession>A0ABW5YGA9</accession>
<dbReference type="Pfam" id="PF01833">
    <property type="entry name" value="TIG"/>
    <property type="match status" value="2"/>
</dbReference>
<dbReference type="SUPFAM" id="SSF81296">
    <property type="entry name" value="E set domains"/>
    <property type="match status" value="2"/>
</dbReference>
<dbReference type="Gene3D" id="2.130.10.10">
    <property type="entry name" value="YVTN repeat-like/Quinoprotein amine dehydrogenase"/>
    <property type="match status" value="1"/>
</dbReference>
<evidence type="ECO:0000256" key="1">
    <source>
        <dbReference type="SAM" id="SignalP"/>
    </source>
</evidence>
<dbReference type="RefSeq" id="WP_377188770.1">
    <property type="nucleotide sequence ID" value="NZ_JBHUPD010000004.1"/>
</dbReference>
<sequence length="683" mass="72170">MIKKPLLTIGGLMLLIAVMGSCKKDTVSTAPTTTTTVPQTNFSGVVDGRTLSLSESSMSAVYYATDGDATKALLSTNTLSSAGDQLVLYIADVKAGTQTLTKKLGTSSNPGSPSLRVNGTSAVSTTTQTYIRYKTTGGNLFYAISGTIDITIDGNNITIKWDIKFMNPTSGEFPSKGSLTILNYTANKKAKSEIVDPTPQTIAPTIESITPLIGTAGDTVTIKGVNYSTTMAENIVNFGGSTPARLLQVTSTTIRAIVPKQGYTGAITIKIKNSDLCTGPTFTYISPVAVTSYAPLAIKIGDTVTIKGANFSTKASDNVVSFNNGAGYAQVIAATASQLSVVVPSGATTGRITVSIGSHSAKTSTDIVVANSLAWQSVNFNGSISNYNQAATLGTKTIFAGGLKSTYLYLTTDGSNFTNVYNNLPFNKTALEIRLVAANDSALFVTSNYGVAKSKDGVTWTQLVPNPNNPTMGFTGIVALGNTVNLVNGTTLYTSTDGGKTFTNTFVPSLNGLDYITSDAAGKYWYAVDAAGNLPNAAAKKFYRSTDQGKTWVATKGTTGYYLYGFGQQEYLKAHSTAGVFVLYTPPSTSPSLADQRLYKSTNQGDSWSRVNDEATYVVKVTGSEVMYAGLTFNLSKDGSNYTKYLAPAGYTIYGAEKSNGYYYIFATNNTTSARRIFRAAIQ</sequence>
<feature type="domain" description="IPT/TIG" evidence="2">
    <location>
        <begin position="290"/>
        <end position="363"/>
    </location>
</feature>
<reference evidence="4" key="1">
    <citation type="journal article" date="2019" name="Int. J. Syst. Evol. Microbiol.">
        <title>The Global Catalogue of Microorganisms (GCM) 10K type strain sequencing project: providing services to taxonomists for standard genome sequencing and annotation.</title>
        <authorList>
            <consortium name="The Broad Institute Genomics Platform"/>
            <consortium name="The Broad Institute Genome Sequencing Center for Infectious Disease"/>
            <person name="Wu L."/>
            <person name="Ma J."/>
        </authorList>
    </citation>
    <scope>NUCLEOTIDE SEQUENCE [LARGE SCALE GENOMIC DNA]</scope>
    <source>
        <strain evidence="4">KCTC 22437</strain>
    </source>
</reference>
<dbReference type="Proteomes" id="UP001597557">
    <property type="component" value="Unassembled WGS sequence"/>
</dbReference>
<dbReference type="EMBL" id="JBHUPD010000004">
    <property type="protein sequence ID" value="MFD2874320.1"/>
    <property type="molecule type" value="Genomic_DNA"/>
</dbReference>
<evidence type="ECO:0000313" key="3">
    <source>
        <dbReference type="EMBL" id="MFD2874320.1"/>
    </source>
</evidence>
<dbReference type="InterPro" id="IPR013783">
    <property type="entry name" value="Ig-like_fold"/>
</dbReference>
<evidence type="ECO:0000259" key="2">
    <source>
        <dbReference type="Pfam" id="PF01833"/>
    </source>
</evidence>
<dbReference type="PROSITE" id="PS51257">
    <property type="entry name" value="PROKAR_LIPOPROTEIN"/>
    <property type="match status" value="1"/>
</dbReference>
<organism evidence="3 4">
    <name type="scientific">Mucilaginibacter ximonensis</name>
    <dbReference type="NCBI Taxonomy" id="538021"/>
    <lineage>
        <taxon>Bacteria</taxon>
        <taxon>Pseudomonadati</taxon>
        <taxon>Bacteroidota</taxon>
        <taxon>Sphingobacteriia</taxon>
        <taxon>Sphingobacteriales</taxon>
        <taxon>Sphingobacteriaceae</taxon>
        <taxon>Mucilaginibacter</taxon>
    </lineage>
</organism>
<proteinExistence type="predicted"/>